<evidence type="ECO:0000256" key="4">
    <source>
        <dbReference type="ARBA" id="ARBA00022792"/>
    </source>
</evidence>
<dbReference type="EMBL" id="VXIT01000011">
    <property type="protein sequence ID" value="KAA6409309.1"/>
    <property type="molecule type" value="Genomic_DNA"/>
</dbReference>
<reference evidence="10 11" key="1">
    <citation type="submission" date="2019-09" db="EMBL/GenBank/DDBJ databases">
        <title>The hologenome of the rock-dwelling lichen Lasallia pustulata.</title>
        <authorList>
            <person name="Greshake Tzovaras B."/>
            <person name="Segers F."/>
            <person name="Bicker A."/>
            <person name="Dal Grande F."/>
            <person name="Otte J."/>
            <person name="Hankeln T."/>
            <person name="Schmitt I."/>
            <person name="Ebersberger I."/>
        </authorList>
    </citation>
    <scope>NUCLEOTIDE SEQUENCE [LARGE SCALE GENOMIC DNA]</scope>
    <source>
        <strain evidence="10">A1-1</strain>
    </source>
</reference>
<gene>
    <name evidence="10" type="ORF">FRX48_06862</name>
</gene>
<dbReference type="AlphaFoldDB" id="A0A5M8PIS2"/>
<keyword evidence="4 8" id="KW-0999">Mitochondrion inner membrane</keyword>
<dbReference type="PANTHER" id="PTHR28087">
    <property type="entry name" value="ATPASE SYNTHESIS PROTEIN 25, MITOCHONDRIAL"/>
    <property type="match status" value="1"/>
</dbReference>
<evidence type="ECO:0000256" key="2">
    <source>
        <dbReference type="ARBA" id="ARBA00004443"/>
    </source>
</evidence>
<keyword evidence="7 8" id="KW-0472">Membrane</keyword>
<keyword evidence="5 8" id="KW-0809">Transit peptide</keyword>
<feature type="region of interest" description="Disordered" evidence="9">
    <location>
        <begin position="308"/>
        <end position="330"/>
    </location>
</feature>
<dbReference type="SUPFAM" id="SSF81301">
    <property type="entry name" value="Nucleotidyltransferase"/>
    <property type="match status" value="1"/>
</dbReference>
<dbReference type="Proteomes" id="UP000324767">
    <property type="component" value="Unassembled WGS sequence"/>
</dbReference>
<evidence type="ECO:0000256" key="1">
    <source>
        <dbReference type="ARBA" id="ARBA00003470"/>
    </source>
</evidence>
<dbReference type="GO" id="GO:0140053">
    <property type="term" value="P:mitochondrial gene expression"/>
    <property type="evidence" value="ECO:0007669"/>
    <property type="project" value="UniProtKB-UniRule"/>
</dbReference>
<sequence length="330" mass="36758">MLVNRTAISAARCSQCRVSLLTAFASVAGVLLRPIPAPINTQRLLIPRRAFQAPPAVRVELLPQEKDSPDEEVFVENEDVPSHVGGASEASVPWYLQVEIPQRQISPLSDRQQLPELPPNPPTLLQPILEHISIELGLDELILFDLRKLDPPPALGANLFMIIASARSEKHLHVSADRLCRWLRTTHGLRPFADGLLGRNELKVKLRRKARRAKLLGSVGSSESSERDDGVRTGWVCVNIGTIEESTEDVVVPEGFVGFGSRGTGARVVVQMLTEEKREQLDLEGLWGGFLRRQERKEAEDLRLRQEYQQEKELSKVPDDGSGTKQRLAC</sequence>
<evidence type="ECO:0000256" key="7">
    <source>
        <dbReference type="ARBA" id="ARBA00023136"/>
    </source>
</evidence>
<dbReference type="InterPro" id="IPR043519">
    <property type="entry name" value="NT_sf"/>
</dbReference>
<comment type="similarity">
    <text evidence="3 8">Belongs to the ATP25 family.</text>
</comment>
<evidence type="ECO:0000256" key="6">
    <source>
        <dbReference type="ARBA" id="ARBA00023128"/>
    </source>
</evidence>
<dbReference type="OrthoDB" id="107372at2759"/>
<dbReference type="GO" id="GO:0048255">
    <property type="term" value="P:mRNA stabilization"/>
    <property type="evidence" value="ECO:0007669"/>
    <property type="project" value="TreeGrafter"/>
</dbReference>
<comment type="function">
    <text evidence="8">Mitochondrial mRNA stabilization factor.</text>
</comment>
<comment type="subcellular location">
    <subcellularLocation>
        <location evidence="2 8">Mitochondrion inner membrane</location>
        <topology evidence="2 8">Peripheral membrane protein</topology>
        <orientation evidence="2 8">Matrix side</orientation>
    </subcellularLocation>
</comment>
<dbReference type="PANTHER" id="PTHR28087:SF1">
    <property type="entry name" value="ATPASE SYNTHESIS PROTEIN 25, MITOCHONDRIAL"/>
    <property type="match status" value="1"/>
</dbReference>
<evidence type="ECO:0000256" key="9">
    <source>
        <dbReference type="SAM" id="MobiDB-lite"/>
    </source>
</evidence>
<evidence type="ECO:0000313" key="11">
    <source>
        <dbReference type="Proteomes" id="UP000324767"/>
    </source>
</evidence>
<name>A0A5M8PIS2_9LECA</name>
<comment type="function">
    <text evidence="1">Probable mitochondrial mRNA stabilization factor.</text>
</comment>
<protein>
    <recommendedName>
        <fullName evidence="8">ATPase synthesis protein 25</fullName>
    </recommendedName>
</protein>
<evidence type="ECO:0000313" key="10">
    <source>
        <dbReference type="EMBL" id="KAA6409309.1"/>
    </source>
</evidence>
<keyword evidence="6 8" id="KW-0496">Mitochondrion</keyword>
<dbReference type="InterPro" id="IPR040152">
    <property type="entry name" value="Atp25"/>
</dbReference>
<feature type="compositionally biased region" description="Basic and acidic residues" evidence="9">
    <location>
        <begin position="308"/>
        <end position="319"/>
    </location>
</feature>
<organism evidence="10 11">
    <name type="scientific">Lasallia pustulata</name>
    <dbReference type="NCBI Taxonomy" id="136370"/>
    <lineage>
        <taxon>Eukaryota</taxon>
        <taxon>Fungi</taxon>
        <taxon>Dikarya</taxon>
        <taxon>Ascomycota</taxon>
        <taxon>Pezizomycotina</taxon>
        <taxon>Lecanoromycetes</taxon>
        <taxon>OSLEUM clade</taxon>
        <taxon>Umbilicariomycetidae</taxon>
        <taxon>Umbilicariales</taxon>
        <taxon>Umbilicariaceae</taxon>
        <taxon>Lasallia</taxon>
    </lineage>
</organism>
<evidence type="ECO:0000256" key="8">
    <source>
        <dbReference type="RuleBase" id="RU367062"/>
    </source>
</evidence>
<dbReference type="GO" id="GO:0005743">
    <property type="term" value="C:mitochondrial inner membrane"/>
    <property type="evidence" value="ECO:0007669"/>
    <property type="project" value="UniProtKB-SubCell"/>
</dbReference>
<dbReference type="FunFam" id="3.30.460.10:FF:000044">
    <property type="entry name" value="ATPase synthesis protein 25, mitochondrial"/>
    <property type="match status" value="1"/>
</dbReference>
<proteinExistence type="inferred from homology"/>
<comment type="caution">
    <text evidence="10">The sequence shown here is derived from an EMBL/GenBank/DDBJ whole genome shotgun (WGS) entry which is preliminary data.</text>
</comment>
<evidence type="ECO:0000256" key="5">
    <source>
        <dbReference type="ARBA" id="ARBA00022946"/>
    </source>
</evidence>
<dbReference type="Gene3D" id="3.30.460.10">
    <property type="entry name" value="Beta Polymerase, domain 2"/>
    <property type="match status" value="1"/>
</dbReference>
<accession>A0A5M8PIS2</accession>
<evidence type="ECO:0000256" key="3">
    <source>
        <dbReference type="ARBA" id="ARBA00010787"/>
    </source>
</evidence>